<feature type="domain" description="USP" evidence="2">
    <location>
        <begin position="2326"/>
        <end position="2702"/>
    </location>
</feature>
<feature type="region of interest" description="Disordered" evidence="1">
    <location>
        <begin position="3665"/>
        <end position="3697"/>
    </location>
</feature>
<dbReference type="InterPro" id="IPR001394">
    <property type="entry name" value="Peptidase_C19_UCH"/>
</dbReference>
<dbReference type="EMBL" id="CAJOBB010001099">
    <property type="protein sequence ID" value="CAF3808296.1"/>
    <property type="molecule type" value="Genomic_DNA"/>
</dbReference>
<proteinExistence type="predicted"/>
<gene>
    <name evidence="3" type="ORF">IZO911_LOCUS29871</name>
    <name evidence="4" type="ORF">KXQ929_LOCUS17466</name>
</gene>
<feature type="compositionally biased region" description="Polar residues" evidence="1">
    <location>
        <begin position="1057"/>
        <end position="1070"/>
    </location>
</feature>
<dbReference type="InterPro" id="IPR018200">
    <property type="entry name" value="USP_CS"/>
</dbReference>
<dbReference type="GO" id="GO:0005634">
    <property type="term" value="C:nucleus"/>
    <property type="evidence" value="ECO:0007669"/>
    <property type="project" value="TreeGrafter"/>
</dbReference>
<dbReference type="PROSITE" id="PS00973">
    <property type="entry name" value="USP_2"/>
    <property type="match status" value="1"/>
</dbReference>
<dbReference type="PANTHER" id="PTHR24006">
    <property type="entry name" value="UBIQUITIN CARBOXYL-TERMINAL HYDROLASE"/>
    <property type="match status" value="1"/>
</dbReference>
<feature type="compositionally biased region" description="Low complexity" evidence="1">
    <location>
        <begin position="2959"/>
        <end position="2971"/>
    </location>
</feature>
<feature type="compositionally biased region" description="Polar residues" evidence="1">
    <location>
        <begin position="3683"/>
        <end position="3697"/>
    </location>
</feature>
<feature type="region of interest" description="Disordered" evidence="1">
    <location>
        <begin position="700"/>
        <end position="791"/>
    </location>
</feature>
<comment type="caution">
    <text evidence="3">The sequence shown here is derived from an EMBL/GenBank/DDBJ whole genome shotgun (WGS) entry which is preliminary data.</text>
</comment>
<dbReference type="Proteomes" id="UP000663868">
    <property type="component" value="Unassembled WGS sequence"/>
</dbReference>
<protein>
    <recommendedName>
        <fullName evidence="2">USP domain-containing protein</fullName>
    </recommendedName>
</protein>
<evidence type="ECO:0000256" key="1">
    <source>
        <dbReference type="SAM" id="MobiDB-lite"/>
    </source>
</evidence>
<feature type="region of interest" description="Disordered" evidence="1">
    <location>
        <begin position="1822"/>
        <end position="1864"/>
    </location>
</feature>
<dbReference type="PANTHER" id="PTHR24006:SF827">
    <property type="entry name" value="UBIQUITIN CARBOXYL-TERMINAL HYDROLASE 34"/>
    <property type="match status" value="1"/>
</dbReference>
<feature type="compositionally biased region" description="Low complexity" evidence="1">
    <location>
        <begin position="1080"/>
        <end position="1110"/>
    </location>
</feature>
<dbReference type="InterPro" id="IPR028889">
    <property type="entry name" value="USP"/>
</dbReference>
<organism evidence="3 5">
    <name type="scientific">Adineta steineri</name>
    <dbReference type="NCBI Taxonomy" id="433720"/>
    <lineage>
        <taxon>Eukaryota</taxon>
        <taxon>Metazoa</taxon>
        <taxon>Spiralia</taxon>
        <taxon>Gnathifera</taxon>
        <taxon>Rotifera</taxon>
        <taxon>Eurotatoria</taxon>
        <taxon>Bdelloidea</taxon>
        <taxon>Adinetida</taxon>
        <taxon>Adinetidae</taxon>
        <taxon>Adineta</taxon>
    </lineage>
</organism>
<feature type="region of interest" description="Disordered" evidence="1">
    <location>
        <begin position="2955"/>
        <end position="2980"/>
    </location>
</feature>
<dbReference type="GO" id="GO:0016579">
    <property type="term" value="P:protein deubiquitination"/>
    <property type="evidence" value="ECO:0007669"/>
    <property type="project" value="InterPro"/>
</dbReference>
<feature type="compositionally biased region" description="Acidic residues" evidence="1">
    <location>
        <begin position="772"/>
        <end position="781"/>
    </location>
</feature>
<dbReference type="InterPro" id="IPR050164">
    <property type="entry name" value="Peptidase_C19"/>
</dbReference>
<dbReference type="Gene3D" id="3.90.70.10">
    <property type="entry name" value="Cysteine proteinases"/>
    <property type="match status" value="1"/>
</dbReference>
<dbReference type="Pfam" id="PF00443">
    <property type="entry name" value="UCH"/>
    <property type="match status" value="1"/>
</dbReference>
<name>A0A814Y3Q2_9BILA</name>
<feature type="compositionally biased region" description="Basic and acidic residues" evidence="1">
    <location>
        <begin position="782"/>
        <end position="791"/>
    </location>
</feature>
<evidence type="ECO:0000313" key="5">
    <source>
        <dbReference type="Proteomes" id="UP000663860"/>
    </source>
</evidence>
<dbReference type="EMBL" id="CAJNOE010000455">
    <property type="protein sequence ID" value="CAF1224040.1"/>
    <property type="molecule type" value="Genomic_DNA"/>
</dbReference>
<feature type="region of interest" description="Disordered" evidence="1">
    <location>
        <begin position="623"/>
        <end position="662"/>
    </location>
</feature>
<feature type="compositionally biased region" description="Low complexity" evidence="1">
    <location>
        <begin position="910"/>
        <end position="920"/>
    </location>
</feature>
<dbReference type="Proteomes" id="UP000663860">
    <property type="component" value="Unassembled WGS sequence"/>
</dbReference>
<feature type="compositionally biased region" description="Polar residues" evidence="1">
    <location>
        <begin position="1013"/>
        <end position="1025"/>
    </location>
</feature>
<dbReference type="FunFam" id="3.90.70.10:FF:000022">
    <property type="entry name" value="Ubiquitin carboxyl-terminal hydrolase 24"/>
    <property type="match status" value="1"/>
</dbReference>
<feature type="compositionally biased region" description="Basic and acidic residues" evidence="1">
    <location>
        <begin position="921"/>
        <end position="949"/>
    </location>
</feature>
<dbReference type="GO" id="GO:0005829">
    <property type="term" value="C:cytosol"/>
    <property type="evidence" value="ECO:0007669"/>
    <property type="project" value="TreeGrafter"/>
</dbReference>
<dbReference type="GO" id="GO:0004843">
    <property type="term" value="F:cysteine-type deubiquitinase activity"/>
    <property type="evidence" value="ECO:0007669"/>
    <property type="project" value="InterPro"/>
</dbReference>
<dbReference type="PROSITE" id="PS50235">
    <property type="entry name" value="USP_3"/>
    <property type="match status" value="1"/>
</dbReference>
<feature type="region of interest" description="Disordered" evidence="1">
    <location>
        <begin position="2560"/>
        <end position="2591"/>
    </location>
</feature>
<feature type="region of interest" description="Disordered" evidence="1">
    <location>
        <begin position="403"/>
        <end position="436"/>
    </location>
</feature>
<feature type="compositionally biased region" description="Polar residues" evidence="1">
    <location>
        <begin position="824"/>
        <end position="860"/>
    </location>
</feature>
<reference evidence="3" key="1">
    <citation type="submission" date="2021-02" db="EMBL/GenBank/DDBJ databases">
        <authorList>
            <person name="Nowell W R."/>
        </authorList>
    </citation>
    <scope>NUCLEOTIDE SEQUENCE</scope>
</reference>
<evidence type="ECO:0000313" key="3">
    <source>
        <dbReference type="EMBL" id="CAF1224040.1"/>
    </source>
</evidence>
<feature type="compositionally biased region" description="Acidic residues" evidence="1">
    <location>
        <begin position="994"/>
        <end position="1010"/>
    </location>
</feature>
<feature type="region of interest" description="Disordered" evidence="1">
    <location>
        <begin position="3951"/>
        <end position="3982"/>
    </location>
</feature>
<evidence type="ECO:0000259" key="2">
    <source>
        <dbReference type="PROSITE" id="PS50235"/>
    </source>
</evidence>
<dbReference type="CDD" id="cd02659">
    <property type="entry name" value="peptidase_C19C"/>
    <property type="match status" value="1"/>
</dbReference>
<feature type="compositionally biased region" description="Polar residues" evidence="1">
    <location>
        <begin position="700"/>
        <end position="709"/>
    </location>
</feature>
<feature type="compositionally biased region" description="Low complexity" evidence="1">
    <location>
        <begin position="632"/>
        <end position="643"/>
    </location>
</feature>
<accession>A0A814Y3Q2</accession>
<feature type="region of interest" description="Disordered" evidence="1">
    <location>
        <begin position="804"/>
        <end position="1118"/>
    </location>
</feature>
<feature type="compositionally biased region" description="Acidic residues" evidence="1">
    <location>
        <begin position="866"/>
        <end position="884"/>
    </location>
</feature>
<dbReference type="InterPro" id="IPR038765">
    <property type="entry name" value="Papain-like_cys_pep_sf"/>
</dbReference>
<evidence type="ECO:0000313" key="4">
    <source>
        <dbReference type="EMBL" id="CAF3808296.1"/>
    </source>
</evidence>
<dbReference type="SUPFAM" id="SSF54001">
    <property type="entry name" value="Cysteine proteinases"/>
    <property type="match status" value="1"/>
</dbReference>
<feature type="compositionally biased region" description="Acidic residues" evidence="1">
    <location>
        <begin position="731"/>
        <end position="746"/>
    </location>
</feature>
<sequence>MQPPCALCSTLLPILEKYSSLELIEAIDLQKDDICTFVSFVSNWPQTRCACLCRDATTIERFSSLVEWLLLYMINLLQTFTITDNLSDEDILNQSTEIDSSSQICSILTTTDQEQQRQYRQWTLEEKERLLLCVARCFTLNLPIYTAAHRNPSLAHHVAYYQMQHASADFKTFLSSYCHLNLSSNNTNGNNDSHHVSLYLYRHICSFCENRGLIVIRQVFESAKNTRMLPLSIAHALFVILTNLRHHLNIDIIKNFLLPIRPHAIRYMCLLSDNELRLCGQKNTNDLLYASLKDLFLTTTFRQRSTSSTSVLSPYNNKHHHTIQFQRYHFDRLMLTLALKYLTCSTLTIRLTGLSHITNQIQQCLDYTSYRRHQSMAAAAAAAAAASCCSHPNTTTQEIFTVSESDGEDDTTQKLANDASSSSASSTDDNEEYSSHNHHERKLSNWIIENKIIDYLFGPNLHTELLKQCLTILIFLASNNRLTVEHIDLIWSCVSLTHCSRHILDLLMNLGQKNLNIHLLNHLLQLIGRSDRSQYTESTLTLISILTKSYWSQLIRSSNTIIQNKKQHELVLKQKFHQRNSLNMQNILRHQKTLKRQQLSPLKRIDRNKNIAMIRHRARIQHKNTPHLIRQTSPSSPPTMSRPIAVKKPPLQQQQSGKVSAVDEDSVEEVIIVESPQQQPLTEQNVLKLMANKCKEFPSQNILKSNPSSGYVLRPDKKNDDTTNANAATDEWTDDEDDEDEDENNDEQLRNNPAVARRTTPFNRAAEPTSSNDDEDDDESENDTHLIPREVLMKKTIYFQQHRQRFQRGTPANNQEESDDDETVTNVHSNLSQMYTPEDLSTPTKRPTSGSGFIINNSKTIVLPDDQMDIDDDDEDDDPNEISDEDLRGMDIPSVVQPSLKQQLNRKAKQLQQQQQQQQQIEKENRRRQDDEENNTDHEINPSEKRYPEKICSPESAEDASQAGSLPSEMETEIYDCREAMRPKKKRTRHNNDDGDDDDDDDDEEEEEGDLGSSASDVLSETGSAKNMADFEDMSESEQQQQQQQQTTSARRMRINHQLSDITSSTPTDQQTRKRHESEQNLGSQTSSSSSSSSSTESTNGSSTGDNTGTIDDDEINISNLSSPGQTLLWDLLQDQTTNNSSHLPDNLLNETERLFSHVLSSIEDKRILLHFIQACLDNLKKSTSSLISLRLLPKLFLIFQQHQQRANTNIFLLFEEKYHVLNAFFNDLEQLTKRLPTTTSSISIHNEITVRFQFLSFIFSISASPKEFNLTQNQADKLWDCLTSVTGTTGANREELYNWLLSQLKNRDGGHALSLETFKHLLTEKLLIQKPEHVCCQQLNLIQEILQQSRSNWVHILQQQQTSPTTNLTQQYNDFQTFEFLILNYVSDVAMRALDQNVSTLAAQTLNSYQIQNEDGTLDREEPFIARCMNCLNECINTVQDLSSLRTINRISVLLRTHLELFMRRYSYVIRLYQYISQTTNNSNNFFSSSSLKPHIKQLALTDDRDTNMIKLICNAPNASGGTEKYILKMNPNEFIGDLRAELTRWYCTLKPTMTNVLTQTLLTIEKNDLPLSNPTSSITATTTAATSSSSSFDLLHMSNLPSIRVLANGQELDRDFDDKTLNECNIKDNQTILINASTRNRTKDLYNIDERLLKNYIPHKMPMMLLLKYIEQFFSILAQLQIFIETSSEHAEARLAVSRLWEILLLIPTHSGIFQKLSQLNDLNDNENNIEQWAACLQRSDPFRLTYSLQIIDMLIRRMPTYKDLFVRRGGLKYLYDLFISKSFFTGPIDRSWCAGLPEALLYTLKILCSCLLKIPTPSIQSSGQQQPPPPSSAPPVTISTAVDEQHSPRTPINTRKKARRETTTPAIIAALSSTDLTSIDIPSSTPIVHQQSHFHIHEAHWENVALIDKDVLLDTLIDIQLSIVTKSTRLCCPVVLLQFANRTDLLHTSMILFITLCHSYDDIRTKFIEHPKLSLWLKTLLLDAYDSILKREALLNIYRLSMVSSNTISNNSSGTSDELNLQPITDFPPPPPIPTQRSCPIDEEKAAQTLTISSSIEPSNEPPAERICLVPILINLLELIPYALKFTSSSQLNLDSNSSLSSFSLQSLNIPSTIITKCDNHSFFLNQSSHEYFHLLTSIIDRMHYDEIKQIKINKNKLCNQIDSNTIHTILFDHELIEILISFIHEHVPYETQRDKLIEDEVLYGLLCLLTSIVKQYNNSYFKQININDNPSYKQLTFHLIDRVFKYLFELPTSENRFVPKCKSLLTRAKSYEFLNELIKINRENFIQLQKKLLQQHNSIDRQQPYIWDYWPRDDGRSYSGYVGLTNLGATCYAATSIQHLYMIPELRTAILNATKTGKHDFILYELKRMFAYLLESERRSYNPKSFCKVYTMDGLLSLNTGDQKDMTEFFTDLITKLEEMSDDLKQLVRELFCGILTNIVISFDCPHISRKLEEFYTVRCQVADMKDVHESLAELTVKDTLEGDNMYTCSKCSKKVRAEKRVCFRKLPKILCLNTMRYTFNMVTMQREKVNTLFQFPMQLDMSGYMETNLIDRNKLIGDDNSNNDEEKDNESSSKYPPTSPSSPNESHLFELIGVTVHTGTAEGGHYYSFIRERVKRPIDSNLSTNSDSLLDNSQQSQQHRWYLFNDAEVKQFDPSQIANECFGGEITSKGYDQGSDRFLDFQFEKTHSAYMLFYERIDTPSLSTTTSNIPTLQLKDPISYIIPKDISDWIWEDNRRFVRDRHLFDHHYFTFMWTLCHYQVPSNPLVIKEGEQQQQQEQTDNSNITLESYDMLPIQLAITFVFETYIHAKDKPTMAGWVEYLCKQFTACKPVAVWFLAHMTQDDTWLIKVLVRCPNHTIRHMFARVLIDVLHKSRFRDSSNEDSLVVQQFIRKYLLIINEGGARLPIRYMSEYFVFLHDFARNGIDECYLLLDCLCIQQLITFYMLHRGRQPKQSSSNNNNDDGNTSSDDENQSNTNLLMTTNTIDDDIIPLNTIRLPTNNNLNRPGIFEKMFPLIALLLETERTRTNLENFDLHLFVENDFAFIQQQILDNINLKATAHIIQLICYKNDVYANKIVNLLCQWIVNYNNDMNSLQALFKVLTYLIEQNPNNINNDTNDQQQISSTIILDKNWCDFASLIVVRIGKLIDICPTQVFEWFNSVVNKSSIIHRWIYDNIRQWLKSYLLYNTYTKVRTLIAQLMVALVPSAIFRQTYRTGKYFLNLSKQQLATAAQTSTTTTTHGTITSLLTFNQQLSTVPSNTSFSSLFDHQQFAQYPTDFTTDTYTILRTLLSYLLELLTEIGHDQSELHMNDNQQRLVQYLSVLIHFTRYTSEKSLLTENDYLHSLCSLISHPKLIEDHTINNGNKLLIFIFLQQLLDEKIFLTNILNYEHDFKQQLPMCLIIVDHEDQELILYNRLFLFIYYNILKQFCQYSWSYSKELASHKNMSWALKNVLPYVHLYPDACEQLLSICKIISHTNRENLSNDDQQIINDFKKELYTLIYRFNDIRTSWTIILDLTRDMCDLQASHDERLQILNRRGLPVLTTIFFTIFSLYHDQNQAQILTIQNDLIYLLSLIANLLDTADIQIKKPQTNSTINMRNIVGTQWKEKMELVGKLLLLLNSYNSSEIRQRAVDLLKKIIVQLSIQDLTHVALHVKTTHEQAAAQSHPQLGPYFPRRKQSTNSTQQQGTIDRISNPTVHTPFRPHFGMYFKTQLLETSKGRDLEFDRAVHAYYSPYHTFIDSLARYAYNQNALNSSILNLVTLVACEGVQSMHFHLFAKLCLEISNQSKTSAQTLIHDLLQTSSSYYFHHFIEIVLIDERISLYQIDNYSFLYTYLPMILSMKKTLATTNDSTQVFIQRLEQLLNKTCEHCLQSIYNESQTNLDWLQSYKKLSKSINYSHMQIIGDIKALELYLHCQIINDKSKIQNLIEQSIRFIEQHLQLPLQIDDEQQQQQQQQQQESESTTIVDDENNPIKKRRLDDSNLTIDITNNDPKRKQIMDTLQILQTFLTNINNITNESTTIEQ</sequence>